<evidence type="ECO:0000259" key="3">
    <source>
        <dbReference type="Pfam" id="PF25583"/>
    </source>
</evidence>
<protein>
    <submittedName>
        <fullName evidence="4">Transcriptional regulator</fullName>
    </submittedName>
</protein>
<organism evidence="4">
    <name type="scientific">Paenibacillus ihbetae</name>
    <dbReference type="NCBI Taxonomy" id="1870820"/>
    <lineage>
        <taxon>Bacteria</taxon>
        <taxon>Bacillati</taxon>
        <taxon>Bacillota</taxon>
        <taxon>Bacilli</taxon>
        <taxon>Bacillales</taxon>
        <taxon>Paenibacillaceae</taxon>
        <taxon>Paenibacillus</taxon>
    </lineage>
</organism>
<feature type="domain" description="WCX" evidence="3">
    <location>
        <begin position="235"/>
        <end position="311"/>
    </location>
</feature>
<feature type="domain" description="WYL" evidence="2">
    <location>
        <begin position="139"/>
        <end position="207"/>
    </location>
</feature>
<evidence type="ECO:0000313" key="4">
    <source>
        <dbReference type="EMBL" id="ANY72836.1"/>
    </source>
</evidence>
<dbReference type="InterPro" id="IPR057727">
    <property type="entry name" value="WCX_dom"/>
</dbReference>
<dbReference type="PROSITE" id="PS52050">
    <property type="entry name" value="WYL"/>
    <property type="match status" value="1"/>
</dbReference>
<dbReference type="InterPro" id="IPR036388">
    <property type="entry name" value="WH-like_DNA-bd_sf"/>
</dbReference>
<dbReference type="Pfam" id="PF25583">
    <property type="entry name" value="WCX"/>
    <property type="match status" value="1"/>
</dbReference>
<dbReference type="KEGG" id="pib:BBD41_09690"/>
<evidence type="ECO:0000259" key="1">
    <source>
        <dbReference type="Pfam" id="PF08279"/>
    </source>
</evidence>
<accession>A0A1B2DYK9</accession>
<reference evidence="4" key="1">
    <citation type="submission" date="2016-08" db="EMBL/GenBank/DDBJ databases">
        <title>Complete Genome Seqeunce of Paenibacillus sp. nov. IHBB 9852 from high altitute lake of Indian trans-Himalayas.</title>
        <authorList>
            <person name="Kiran S."/>
            <person name="Swarnkar M.K."/>
            <person name="Rana A."/>
            <person name="Tewari R."/>
            <person name="Gulati A."/>
        </authorList>
    </citation>
    <scope>NUCLEOTIDE SEQUENCE [LARGE SCALE GENOMIC DNA]</scope>
    <source>
        <strain evidence="4">IHBB 9852</strain>
    </source>
</reference>
<dbReference type="InterPro" id="IPR026881">
    <property type="entry name" value="WYL_dom"/>
</dbReference>
<dbReference type="RefSeq" id="WP_099477456.1">
    <property type="nucleotide sequence ID" value="NZ_CP016809.1"/>
</dbReference>
<name>A0A1B2DYK9_9BACL</name>
<dbReference type="InterPro" id="IPR028349">
    <property type="entry name" value="PafC-like"/>
</dbReference>
<gene>
    <name evidence="4" type="ORF">BBD41_09690</name>
</gene>
<proteinExistence type="predicted"/>
<dbReference type="Pfam" id="PF13280">
    <property type="entry name" value="WYL"/>
    <property type="match status" value="1"/>
</dbReference>
<dbReference type="InterPro" id="IPR051534">
    <property type="entry name" value="CBASS_pafABC_assoc_protein"/>
</dbReference>
<dbReference type="InterPro" id="IPR013196">
    <property type="entry name" value="HTH_11"/>
</dbReference>
<dbReference type="Gene3D" id="1.10.10.10">
    <property type="entry name" value="Winged helix-like DNA-binding domain superfamily/Winged helix DNA-binding domain"/>
    <property type="match status" value="1"/>
</dbReference>
<dbReference type="PIRSF" id="PIRSF016838">
    <property type="entry name" value="PafC"/>
    <property type="match status" value="1"/>
</dbReference>
<dbReference type="PANTHER" id="PTHR34580:SF1">
    <property type="entry name" value="PROTEIN PAFC"/>
    <property type="match status" value="1"/>
</dbReference>
<dbReference type="Pfam" id="PF08279">
    <property type="entry name" value="HTH_11"/>
    <property type="match status" value="1"/>
</dbReference>
<evidence type="ECO:0000259" key="2">
    <source>
        <dbReference type="Pfam" id="PF13280"/>
    </source>
</evidence>
<dbReference type="AlphaFoldDB" id="A0A1B2DYK9"/>
<dbReference type="PANTHER" id="PTHR34580">
    <property type="match status" value="1"/>
</dbReference>
<feature type="domain" description="Helix-turn-helix type 11" evidence="1">
    <location>
        <begin position="7"/>
        <end position="45"/>
    </location>
</feature>
<dbReference type="EMBL" id="CP016809">
    <property type="protein sequence ID" value="ANY72836.1"/>
    <property type="molecule type" value="Genomic_DNA"/>
</dbReference>
<sequence length="318" mass="38023">MSDKLFRWFKIIYAIQARPGISAKELAERCEAEERTIYRDLRSLDLVAPITNEGYGKGYTFAGDFAMFPFNWTQQEALVFSMLPSFVDQSNMPPGFDTAYDKVMASHFRQKKRDREILKHVTDIIQMGSPAYREDAPNYLYQVIQAIVEEKTITVVYHTQSRNQQTKREIDPYYLVPRDQRFYLIGYCHQAKDIRTFRLSRFRSMEMTSRTFERGDFNLKNYMKNTWSIERGEEQIHFKVKFSPDVARYIKEEEMFVRPRMKDLPDGSLLFEVTLNHDREFMNWVSQYGPDAEILAPVSYRERMKERLERWRKLYEGK</sequence>